<dbReference type="EMBL" id="QLSV01000017">
    <property type="protein sequence ID" value="RAR46527.1"/>
    <property type="molecule type" value="Genomic_DNA"/>
</dbReference>
<dbReference type="RefSeq" id="WP_112087206.1">
    <property type="nucleotide sequence ID" value="NZ_QLSV01000017.1"/>
</dbReference>
<keyword evidence="1" id="KW-0472">Membrane</keyword>
<dbReference type="Proteomes" id="UP000249518">
    <property type="component" value="Unassembled WGS sequence"/>
</dbReference>
<keyword evidence="3" id="KW-1185">Reference proteome</keyword>
<keyword evidence="1" id="KW-0812">Transmembrane</keyword>
<gene>
    <name evidence="2" type="ORF">B0I10_11722</name>
</gene>
<reference evidence="2 3" key="1">
    <citation type="submission" date="2018-06" db="EMBL/GenBank/DDBJ databases">
        <title>Genomic Encyclopedia of Type Strains, Phase III (KMG-III): the genomes of soil and plant-associated and newly described type strains.</title>
        <authorList>
            <person name="Whitman W."/>
        </authorList>
    </citation>
    <scope>NUCLEOTIDE SEQUENCE [LARGE SCALE GENOMIC DNA]</scope>
    <source>
        <strain evidence="2 3">CGMCC 1.12504</strain>
    </source>
</reference>
<protein>
    <submittedName>
        <fullName evidence="2">Gas vesicle protein</fullName>
    </submittedName>
</protein>
<name>A0A328WQ94_9FLAO</name>
<evidence type="ECO:0000313" key="3">
    <source>
        <dbReference type="Proteomes" id="UP000249518"/>
    </source>
</evidence>
<sequence length="93" mass="9904">MKASNVVLGVIGGLAAGAILGVLFAPDKGENTRKKIAKKSGDIKDTVKSSFNDFLTSVEDQYHSLSSKAEDVAQNVANEGKANLEKINRELNK</sequence>
<organism evidence="2 3">
    <name type="scientific">Flavobacterium lacus</name>
    <dbReference type="NCBI Taxonomy" id="1353778"/>
    <lineage>
        <taxon>Bacteria</taxon>
        <taxon>Pseudomonadati</taxon>
        <taxon>Bacteroidota</taxon>
        <taxon>Flavobacteriia</taxon>
        <taxon>Flavobacteriales</taxon>
        <taxon>Flavobacteriaceae</taxon>
        <taxon>Flavobacterium</taxon>
    </lineage>
</organism>
<evidence type="ECO:0000313" key="2">
    <source>
        <dbReference type="EMBL" id="RAR46527.1"/>
    </source>
</evidence>
<dbReference type="OrthoDB" id="676025at2"/>
<dbReference type="AlphaFoldDB" id="A0A328WQ94"/>
<proteinExistence type="predicted"/>
<comment type="caution">
    <text evidence="2">The sequence shown here is derived from an EMBL/GenBank/DDBJ whole genome shotgun (WGS) entry which is preliminary data.</text>
</comment>
<accession>A0A328WQ94</accession>
<dbReference type="Pfam" id="PF12732">
    <property type="entry name" value="YtxH"/>
    <property type="match status" value="1"/>
</dbReference>
<feature type="transmembrane region" description="Helical" evidence="1">
    <location>
        <begin position="6"/>
        <end position="25"/>
    </location>
</feature>
<evidence type="ECO:0000256" key="1">
    <source>
        <dbReference type="SAM" id="Phobius"/>
    </source>
</evidence>
<dbReference type="InterPro" id="IPR024623">
    <property type="entry name" value="YtxH"/>
</dbReference>
<keyword evidence="1" id="KW-1133">Transmembrane helix</keyword>